<evidence type="ECO:0000313" key="1">
    <source>
        <dbReference type="Ensembl" id="ENSHBUP00000028135.1"/>
    </source>
</evidence>
<dbReference type="GeneTree" id="ENSGT01030000235030"/>
<sequence length="361" mass="42299">MMIAPMIYCILPNIPLHIHDKYFKDLVSLIQQFLWGNSPHRLSSKKLQACAKRGGFLLPNFKWYYWMMNVKQLRAWIPTAPVKLIWSQIEMEVNGSISPWRELFDTSHKLTHPIIANAKILWCKLQRAGHWDFVKSPSATLWGNKGIFFYVSELFDCGTKCFLSFGQVVQVYKLKRNQFWKYVQIHSSLSKWQGTPLSCPVASPVEVLLSRSSLGKGITSKIYHLLQDRLADPLLKVKGYWAQDLALDISLVEWDSCLHNVNTMYKEIGSRFIQIKIIHRWHRTPQRLYKWNLGPTDDYWRCDGQNASILHILWGCSELRDWWENIMEVIFSVWKRRLGISLKLSILGITEPRRGHGRKKN</sequence>
<dbReference type="Ensembl" id="ENSHBUT00000016995.1">
    <property type="protein sequence ID" value="ENSHBUP00000028135.1"/>
    <property type="gene ID" value="ENSHBUG00000000894.1"/>
</dbReference>
<evidence type="ECO:0008006" key="3">
    <source>
        <dbReference type="Google" id="ProtNLM"/>
    </source>
</evidence>
<protein>
    <recommendedName>
        <fullName evidence="3">Reverse transcriptase zinc-binding domain-containing protein</fullName>
    </recommendedName>
</protein>
<accession>A0A3Q2WQY4</accession>
<proteinExistence type="predicted"/>
<organism evidence="1 2">
    <name type="scientific">Haplochromis burtoni</name>
    <name type="common">Burton's mouthbrooder</name>
    <name type="synonym">Chromis burtoni</name>
    <dbReference type="NCBI Taxonomy" id="8153"/>
    <lineage>
        <taxon>Eukaryota</taxon>
        <taxon>Metazoa</taxon>
        <taxon>Chordata</taxon>
        <taxon>Craniata</taxon>
        <taxon>Vertebrata</taxon>
        <taxon>Euteleostomi</taxon>
        <taxon>Actinopterygii</taxon>
        <taxon>Neopterygii</taxon>
        <taxon>Teleostei</taxon>
        <taxon>Neoteleostei</taxon>
        <taxon>Acanthomorphata</taxon>
        <taxon>Ovalentaria</taxon>
        <taxon>Cichlomorphae</taxon>
        <taxon>Cichliformes</taxon>
        <taxon>Cichlidae</taxon>
        <taxon>African cichlids</taxon>
        <taxon>Pseudocrenilabrinae</taxon>
        <taxon>Haplochromini</taxon>
        <taxon>Haplochromis</taxon>
    </lineage>
</organism>
<keyword evidence="2" id="KW-1185">Reference proteome</keyword>
<evidence type="ECO:0000313" key="2">
    <source>
        <dbReference type="Proteomes" id="UP000264840"/>
    </source>
</evidence>
<reference evidence="1" key="2">
    <citation type="submission" date="2025-09" db="UniProtKB">
        <authorList>
            <consortium name="Ensembl"/>
        </authorList>
    </citation>
    <scope>IDENTIFICATION</scope>
</reference>
<dbReference type="Proteomes" id="UP000264840">
    <property type="component" value="Unplaced"/>
</dbReference>
<dbReference type="OMA" id="ITKSAYK"/>
<dbReference type="STRING" id="8153.ENSHBUP00000028135"/>
<dbReference type="AlphaFoldDB" id="A0A3Q2WQY4"/>
<name>A0A3Q2WQY4_HAPBU</name>
<reference evidence="1" key="1">
    <citation type="submission" date="2025-08" db="UniProtKB">
        <authorList>
            <consortium name="Ensembl"/>
        </authorList>
    </citation>
    <scope>IDENTIFICATION</scope>
</reference>